<accession>A0A1I0M735</accession>
<dbReference type="Proteomes" id="UP000199373">
    <property type="component" value="Unassembled WGS sequence"/>
</dbReference>
<evidence type="ECO:0000313" key="2">
    <source>
        <dbReference type="Proteomes" id="UP000199373"/>
    </source>
</evidence>
<dbReference type="AlphaFoldDB" id="A0A1I0M735"/>
<dbReference type="SUPFAM" id="SSF52540">
    <property type="entry name" value="P-loop containing nucleoside triphosphate hydrolases"/>
    <property type="match status" value="1"/>
</dbReference>
<gene>
    <name evidence="1" type="ORF">SAMN04487850_0385</name>
</gene>
<dbReference type="RefSeq" id="WP_177178356.1">
    <property type="nucleotide sequence ID" value="NZ_FOIQ01000001.1"/>
</dbReference>
<dbReference type="Gene3D" id="3.40.50.300">
    <property type="entry name" value="P-loop containing nucleotide triphosphate hydrolases"/>
    <property type="match status" value="1"/>
</dbReference>
<protein>
    <submittedName>
        <fullName evidence="1">AAA domain-containing protein</fullName>
    </submittedName>
</protein>
<evidence type="ECO:0000313" key="1">
    <source>
        <dbReference type="EMBL" id="SEV84079.1"/>
    </source>
</evidence>
<dbReference type="InterPro" id="IPR027417">
    <property type="entry name" value="P-loop_NTPase"/>
</dbReference>
<name>A0A1I0M735_9BACT</name>
<organism evidence="1 2">
    <name type="scientific">Prevotella aff. ruminicola Tc2-24</name>
    <dbReference type="NCBI Taxonomy" id="81582"/>
    <lineage>
        <taxon>Bacteria</taxon>
        <taxon>Pseudomonadati</taxon>
        <taxon>Bacteroidota</taxon>
        <taxon>Bacteroidia</taxon>
        <taxon>Bacteroidales</taxon>
        <taxon>Prevotellaceae</taxon>
        <taxon>Prevotella</taxon>
    </lineage>
</organism>
<keyword evidence="2" id="KW-1185">Reference proteome</keyword>
<sequence length="370" mass="42400">MDSQAFHLVEIELSHAGETSGLTPEMLLLEELRITPEKELPTMDFLFRLFGRPCFPRGELVAITGKAKSGKTFVTSMLMSCCARSDVLSFSRQPEPQMRVLWYDTEQSEESTQDILRHRIIPMVGPENYHASLFDIFNVRSTSWKQRMGLLEQAVGHYRPDMVIVDGIRDLVDDINDGVLAQEIVERLMRLASKTACCIVCVLHQNKSSEDRNLRGWIGTELTNKAFEVYVCEKDANRTFALEQTHTRKYDIVDRLYFTVGDDGLPRQVGMPVDYEKLAHKMSTDEILDLYSQALAKGAILSYKELQDRVMKLGHINHYKQYHEIMALAVNLGIILKSRDHVGRIIYTLNPERQNTPHQHEPVQSTLFPD</sequence>
<proteinExistence type="predicted"/>
<dbReference type="Pfam" id="PF13481">
    <property type="entry name" value="AAA_25"/>
    <property type="match status" value="1"/>
</dbReference>
<dbReference type="EMBL" id="FOIQ01000001">
    <property type="protein sequence ID" value="SEV84079.1"/>
    <property type="molecule type" value="Genomic_DNA"/>
</dbReference>
<reference evidence="1 2" key="1">
    <citation type="submission" date="2016-10" db="EMBL/GenBank/DDBJ databases">
        <authorList>
            <person name="de Groot N.N."/>
        </authorList>
    </citation>
    <scope>NUCLEOTIDE SEQUENCE [LARGE SCALE GENOMIC DNA]</scope>
    <source>
        <strain evidence="1 2">TC2-24</strain>
    </source>
</reference>